<feature type="non-terminal residue" evidence="1">
    <location>
        <position position="1"/>
    </location>
</feature>
<evidence type="ECO:0008006" key="2">
    <source>
        <dbReference type="Google" id="ProtNLM"/>
    </source>
</evidence>
<comment type="caution">
    <text evidence="1">The sequence shown here is derived from an EMBL/GenBank/DDBJ whole genome shotgun (WGS) entry which is preliminary data.</text>
</comment>
<name>X1UBE6_9ZZZZ</name>
<sequence length="119" mass="13417">PKYQLYGENYAGFKFSTHIYGGRTFARIMVIGDLDKFIPLGFHGGLFAHAEYEALSLERQYFDLTGSEGRFWLKSVLVGGGISQPLSDRASANIMLLWNLNETANSLYNNPILRFGINF</sequence>
<accession>X1UBE6</accession>
<proteinExistence type="predicted"/>
<dbReference type="EMBL" id="BARW01023570">
    <property type="protein sequence ID" value="GAI97185.1"/>
    <property type="molecule type" value="Genomic_DNA"/>
</dbReference>
<dbReference type="AlphaFoldDB" id="X1UBE6"/>
<protein>
    <recommendedName>
        <fullName evidence="2">Bacterial surface antigen (D15) domain-containing protein</fullName>
    </recommendedName>
</protein>
<organism evidence="1">
    <name type="scientific">marine sediment metagenome</name>
    <dbReference type="NCBI Taxonomy" id="412755"/>
    <lineage>
        <taxon>unclassified sequences</taxon>
        <taxon>metagenomes</taxon>
        <taxon>ecological metagenomes</taxon>
    </lineage>
</organism>
<gene>
    <name evidence="1" type="ORF">S12H4_39055</name>
</gene>
<evidence type="ECO:0000313" key="1">
    <source>
        <dbReference type="EMBL" id="GAI97185.1"/>
    </source>
</evidence>
<reference evidence="1" key="1">
    <citation type="journal article" date="2014" name="Front. Microbiol.">
        <title>High frequency of phylogenetically diverse reductive dehalogenase-homologous genes in deep subseafloor sedimentary metagenomes.</title>
        <authorList>
            <person name="Kawai M."/>
            <person name="Futagami T."/>
            <person name="Toyoda A."/>
            <person name="Takaki Y."/>
            <person name="Nishi S."/>
            <person name="Hori S."/>
            <person name="Arai W."/>
            <person name="Tsubouchi T."/>
            <person name="Morono Y."/>
            <person name="Uchiyama I."/>
            <person name="Ito T."/>
            <person name="Fujiyama A."/>
            <person name="Inagaki F."/>
            <person name="Takami H."/>
        </authorList>
    </citation>
    <scope>NUCLEOTIDE SEQUENCE</scope>
    <source>
        <strain evidence="1">Expedition CK06-06</strain>
    </source>
</reference>